<evidence type="ECO:0000256" key="2">
    <source>
        <dbReference type="ARBA" id="ARBA00022630"/>
    </source>
</evidence>
<gene>
    <name evidence="7 9" type="primary">ubiX</name>
    <name evidence="9" type="ordered locus">BPEN_386</name>
</gene>
<evidence type="ECO:0000259" key="8">
    <source>
        <dbReference type="Pfam" id="PF02441"/>
    </source>
</evidence>
<dbReference type="HAMAP" id="MF_01984">
    <property type="entry name" value="ubiX_pad"/>
    <property type="match status" value="1"/>
</dbReference>
<organism evidence="9 10">
    <name type="scientific">Blochmanniella pennsylvanica (strain BPEN)</name>
    <dbReference type="NCBI Taxonomy" id="291272"/>
    <lineage>
        <taxon>Bacteria</taxon>
        <taxon>Pseudomonadati</taxon>
        <taxon>Pseudomonadota</taxon>
        <taxon>Gammaproteobacteria</taxon>
        <taxon>Enterobacterales</taxon>
        <taxon>Enterobacteriaceae</taxon>
        <taxon>ant endosymbionts</taxon>
        <taxon>Candidatus Blochmanniella</taxon>
    </lineage>
</organism>
<dbReference type="InterPro" id="IPR004507">
    <property type="entry name" value="UbiX-like"/>
</dbReference>
<dbReference type="InterPro" id="IPR003382">
    <property type="entry name" value="Flavoprotein"/>
</dbReference>
<dbReference type="EC" id="2.5.1.129" evidence="7"/>
<dbReference type="InterPro" id="IPR036551">
    <property type="entry name" value="Flavin_trans-like"/>
</dbReference>
<comment type="similarity">
    <text evidence="6 7">Belongs to the UbiX/PAD1 family.</text>
</comment>
<keyword evidence="9" id="KW-0456">Lyase</keyword>
<evidence type="ECO:0000256" key="4">
    <source>
        <dbReference type="ARBA" id="ARBA00022679"/>
    </source>
</evidence>
<evidence type="ECO:0000313" key="10">
    <source>
        <dbReference type="Proteomes" id="UP000007794"/>
    </source>
</evidence>
<evidence type="ECO:0000313" key="9">
    <source>
        <dbReference type="EMBL" id="AAZ41010.1"/>
    </source>
</evidence>
<dbReference type="eggNOG" id="COG0163">
    <property type="taxonomic scope" value="Bacteria"/>
</dbReference>
<evidence type="ECO:0000256" key="5">
    <source>
        <dbReference type="ARBA" id="ARBA00050612"/>
    </source>
</evidence>
<dbReference type="SUPFAM" id="SSF52507">
    <property type="entry name" value="Homo-oligomeric flavin-containing Cys decarboxylases, HFCD"/>
    <property type="match status" value="1"/>
</dbReference>
<evidence type="ECO:0000256" key="1">
    <source>
        <dbReference type="ARBA" id="ARBA00022602"/>
    </source>
</evidence>
<feature type="binding site" evidence="7">
    <location>
        <position position="128"/>
    </location>
    <ligand>
        <name>FMN</name>
        <dbReference type="ChEBI" id="CHEBI:58210"/>
    </ligand>
</feature>
<feature type="binding site" evidence="7">
    <location>
        <begin position="14"/>
        <end position="16"/>
    </location>
    <ligand>
        <name>FMN</name>
        <dbReference type="ChEBI" id="CHEBI:58210"/>
    </ligand>
</feature>
<dbReference type="HOGENOM" id="CLU_074522_0_1_6"/>
<accession>Q492T3</accession>
<dbReference type="NCBIfam" id="TIGR00421">
    <property type="entry name" value="ubiX_pad"/>
    <property type="match status" value="1"/>
</dbReference>
<comment type="function">
    <text evidence="7">Flavin prenyltransferase that catalyzes the synthesis of the prenylated FMN cofactor (prenyl-FMN) for 4-hydroxy-3-polyprenylbenzoic acid decarboxylase UbiD. The prenyltransferase is metal-independent and links a dimethylallyl moiety from dimethylallyl monophosphate (DMAP) to the flavin N5 and C6 atoms of FMN.</text>
</comment>
<dbReference type="OrthoDB" id="9781577at2"/>
<keyword evidence="10" id="KW-1185">Reference proteome</keyword>
<dbReference type="Gene3D" id="3.40.50.1950">
    <property type="entry name" value="Flavin prenyltransferase-like"/>
    <property type="match status" value="1"/>
</dbReference>
<keyword evidence="3 7" id="KW-0288">FMN</keyword>
<comment type="catalytic activity">
    <reaction evidence="5 7">
        <text>dimethylallyl phosphate + FMNH2 = prenylated FMNH2 + phosphate</text>
        <dbReference type="Rhea" id="RHEA:37743"/>
        <dbReference type="ChEBI" id="CHEBI:43474"/>
        <dbReference type="ChEBI" id="CHEBI:57618"/>
        <dbReference type="ChEBI" id="CHEBI:87467"/>
        <dbReference type="ChEBI" id="CHEBI:88052"/>
        <dbReference type="EC" id="2.5.1.129"/>
    </reaction>
</comment>
<comment type="caution">
    <text evidence="7">Lacks conserved residue(s) required for the propagation of feature annotation.</text>
</comment>
<evidence type="ECO:0000256" key="6">
    <source>
        <dbReference type="ARBA" id="ARBA00060793"/>
    </source>
</evidence>
<keyword evidence="1 7" id="KW-0637">Prenyltransferase</keyword>
<sequence length="204" mass="22584">MEQQQLRLVVGISGASGGIYGIRALTILKKCSMNIESHLIVTRNALITLQQELKMSKQSVYELADVVHFPQDIGASVASGSYPTLGMLIAPCSIRTMSEISSGMTSSLISRVADVMLKERRRLVLMIRETPLHLGHLRTMVKLTEFGAVIMPPVPAYYTHPKTIDDVICYTVARALSLFGIDTDISPTWLGIRDRTHDNIMKLN</sequence>
<name>Q492T3_BLOPB</name>
<feature type="binding site" evidence="7">
    <location>
        <begin position="93"/>
        <end position="96"/>
    </location>
    <ligand>
        <name>FMN</name>
        <dbReference type="ChEBI" id="CHEBI:58210"/>
    </ligand>
</feature>
<keyword evidence="2 7" id="KW-0285">Flavoprotein</keyword>
<reference evidence="9 10" key="1">
    <citation type="journal article" date="2005" name="Genome Res.">
        <title>Genome sequence of Blochmannia pennsylvanicus indicates parallel evolutionary trends among bacterial mutualists of insects.</title>
        <authorList>
            <person name="Degnan P.H."/>
            <person name="Lazarus A.B."/>
            <person name="Wernegreen J.J."/>
        </authorList>
    </citation>
    <scope>NUCLEOTIDE SEQUENCE [LARGE SCALE GENOMIC DNA]</scope>
    <source>
        <strain evidence="9 10">BPEN</strain>
    </source>
</reference>
<feature type="binding site" evidence="7">
    <location>
        <position position="158"/>
    </location>
    <ligand>
        <name>dimethylallyl phosphate</name>
        <dbReference type="ChEBI" id="CHEBI:88052"/>
    </ligand>
</feature>
<keyword evidence="4 7" id="KW-0808">Transferase</keyword>
<dbReference type="NCBIfam" id="NF004685">
    <property type="entry name" value="PRK06029.1"/>
    <property type="match status" value="1"/>
</dbReference>
<dbReference type="GO" id="GO:0016829">
    <property type="term" value="F:lyase activity"/>
    <property type="evidence" value="ECO:0007669"/>
    <property type="project" value="UniProtKB-KW"/>
</dbReference>
<evidence type="ECO:0000256" key="3">
    <source>
        <dbReference type="ARBA" id="ARBA00022643"/>
    </source>
</evidence>
<dbReference type="GO" id="GO:0106141">
    <property type="term" value="F:flavin prenyltransferase activity"/>
    <property type="evidence" value="ECO:0007669"/>
    <property type="project" value="UniProtKB-EC"/>
</dbReference>
<proteinExistence type="inferred from homology"/>
<protein>
    <recommendedName>
        <fullName evidence="7">Flavin prenyltransferase UbiX</fullName>
        <ecNumber evidence="7">2.5.1.129</ecNumber>
    </recommendedName>
</protein>
<dbReference type="Proteomes" id="UP000007794">
    <property type="component" value="Chromosome"/>
</dbReference>
<feature type="domain" description="Flavoprotein" evidence="8">
    <location>
        <begin position="7"/>
        <end position="170"/>
    </location>
</feature>
<dbReference type="AlphaFoldDB" id="Q492T3"/>
<dbReference type="Pfam" id="PF02441">
    <property type="entry name" value="Flavoprotein"/>
    <property type="match status" value="1"/>
</dbReference>
<dbReference type="EMBL" id="CP000016">
    <property type="protein sequence ID" value="AAZ41010.1"/>
    <property type="molecule type" value="Genomic_DNA"/>
</dbReference>
<evidence type="ECO:0000256" key="7">
    <source>
        <dbReference type="HAMAP-Rule" id="MF_01984"/>
    </source>
</evidence>
<dbReference type="FunFam" id="3.40.50.1950:FF:000001">
    <property type="entry name" value="Flavin prenyltransferase UbiX"/>
    <property type="match status" value="1"/>
</dbReference>
<feature type="binding site" evidence="7">
    <location>
        <position position="42"/>
    </location>
    <ligand>
        <name>FMN</name>
        <dbReference type="ChEBI" id="CHEBI:58210"/>
    </ligand>
</feature>
<dbReference type="STRING" id="291272.BPEN_386"/>
<feature type="binding site" evidence="7">
    <location>
        <position position="174"/>
    </location>
    <ligand>
        <name>dimethylallyl phosphate</name>
        <dbReference type="ChEBI" id="CHEBI:88052"/>
    </ligand>
</feature>
<dbReference type="KEGG" id="bpn:BPEN_386"/>